<proteinExistence type="predicted"/>
<protein>
    <submittedName>
        <fullName evidence="1">Pdf receptor-like protein-related</fullName>
    </submittedName>
</protein>
<reference evidence="1" key="1">
    <citation type="submission" date="2022-04" db="EMBL/GenBank/DDBJ databases">
        <title>Chromosome-scale genome assembly of Holotrichia oblita Faldermann.</title>
        <authorList>
            <person name="Rongchong L."/>
        </authorList>
    </citation>
    <scope>NUCLEOTIDE SEQUENCE</scope>
    <source>
        <strain evidence="1">81SQS9</strain>
    </source>
</reference>
<name>A0ACB9T2W1_HOLOL</name>
<accession>A0ACB9T2W1</accession>
<dbReference type="EMBL" id="CM043019">
    <property type="protein sequence ID" value="KAI4461106.1"/>
    <property type="molecule type" value="Genomic_DNA"/>
</dbReference>
<comment type="caution">
    <text evidence="1">The sequence shown here is derived from an EMBL/GenBank/DDBJ whole genome shotgun (WGS) entry which is preliminary data.</text>
</comment>
<evidence type="ECO:0000313" key="2">
    <source>
        <dbReference type="Proteomes" id="UP001056778"/>
    </source>
</evidence>
<sequence>MVLSHRVQQDMVQLHDVREFRRVVVSSADQLHLFSWIQRFISGLNHFSRSIFVFQFNKPKSNFRSLRCARISVHMNLFASFAMNNFLWLLWYNFVVDRPEIVKENTVSITILVTHIPNIDCSQFYTGCIIFVAFWYSLRYV</sequence>
<evidence type="ECO:0000313" key="1">
    <source>
        <dbReference type="EMBL" id="KAI4461106.1"/>
    </source>
</evidence>
<keyword evidence="2" id="KW-1185">Reference proteome</keyword>
<organism evidence="1 2">
    <name type="scientific">Holotrichia oblita</name>
    <name type="common">Chafer beetle</name>
    <dbReference type="NCBI Taxonomy" id="644536"/>
    <lineage>
        <taxon>Eukaryota</taxon>
        <taxon>Metazoa</taxon>
        <taxon>Ecdysozoa</taxon>
        <taxon>Arthropoda</taxon>
        <taxon>Hexapoda</taxon>
        <taxon>Insecta</taxon>
        <taxon>Pterygota</taxon>
        <taxon>Neoptera</taxon>
        <taxon>Endopterygota</taxon>
        <taxon>Coleoptera</taxon>
        <taxon>Polyphaga</taxon>
        <taxon>Scarabaeiformia</taxon>
        <taxon>Scarabaeidae</taxon>
        <taxon>Melolonthinae</taxon>
        <taxon>Holotrichia</taxon>
    </lineage>
</organism>
<gene>
    <name evidence="1" type="ORF">MML48_5g00020776</name>
</gene>
<dbReference type="Proteomes" id="UP001056778">
    <property type="component" value="Chromosome 5"/>
</dbReference>